<evidence type="ECO:0000313" key="2">
    <source>
        <dbReference type="Proteomes" id="UP000255528"/>
    </source>
</evidence>
<evidence type="ECO:0000313" key="1">
    <source>
        <dbReference type="EMBL" id="SUY92895.1"/>
    </source>
</evidence>
<organism evidence="1 2">
    <name type="scientific">Buttiauxella agrestis</name>
    <dbReference type="NCBI Taxonomy" id="82977"/>
    <lineage>
        <taxon>Bacteria</taxon>
        <taxon>Pseudomonadati</taxon>
        <taxon>Pseudomonadota</taxon>
        <taxon>Gammaproteobacteria</taxon>
        <taxon>Enterobacterales</taxon>
        <taxon>Enterobacteriaceae</taxon>
        <taxon>Buttiauxella</taxon>
    </lineage>
</organism>
<reference evidence="1 2" key="1">
    <citation type="submission" date="2018-06" db="EMBL/GenBank/DDBJ databases">
        <authorList>
            <consortium name="Pathogen Informatics"/>
            <person name="Doyle S."/>
        </authorList>
    </citation>
    <scope>NUCLEOTIDE SEQUENCE [LARGE SCALE GENOMIC DNA]</scope>
    <source>
        <strain evidence="1 2">NCTC12119</strain>
    </source>
</reference>
<dbReference type="Proteomes" id="UP000255528">
    <property type="component" value="Unassembled WGS sequence"/>
</dbReference>
<dbReference type="AlphaFoldDB" id="A0A381KQF8"/>
<sequence length="191" mass="21545">MAKYTSDKATRLFYAAKTRSLGATKNTIRILHGGIIAEDLEYRDDSLVKIKKGYRSWIRKSENRAVTNAALDISVNYFGFNPLNPEVSLRNINFNKVILVLVNLGYGNCVPELNKLVEVMISLKEMEELDTCASCKRPYIVPVTNDTHCPRCRSLTMNSAITRYSKETINYEEPTAAVKLTVVDNDEEGVE</sequence>
<dbReference type="RefSeq" id="WP_256682735.1">
    <property type="nucleotide sequence ID" value="NZ_UIGI01000002.1"/>
</dbReference>
<protein>
    <submittedName>
        <fullName evidence="1">Uncharacterized protein</fullName>
    </submittedName>
</protein>
<gene>
    <name evidence="1" type="ORF">NCTC12119_04925</name>
</gene>
<name>A0A381KQF8_9ENTR</name>
<proteinExistence type="predicted"/>
<dbReference type="EMBL" id="UIGI01000002">
    <property type="protein sequence ID" value="SUY92895.1"/>
    <property type="molecule type" value="Genomic_DNA"/>
</dbReference>
<accession>A0A381KQF8</accession>